<dbReference type="EMBL" id="UZAE01003318">
    <property type="protein sequence ID" value="VDO00428.1"/>
    <property type="molecule type" value="Genomic_DNA"/>
</dbReference>
<dbReference type="Proteomes" id="UP000278807">
    <property type="component" value="Unassembled WGS sequence"/>
</dbReference>
<accession>A0A0R3TBY1</accession>
<feature type="compositionally biased region" description="Basic and acidic residues" evidence="4">
    <location>
        <begin position="112"/>
        <end position="125"/>
    </location>
</feature>
<keyword evidence="3" id="KW-0443">Lipid metabolism</keyword>
<gene>
    <name evidence="5" type="ORF">HNAJ_LOCUS4568</name>
</gene>
<feature type="compositionally biased region" description="Basic and acidic residues" evidence="4">
    <location>
        <begin position="71"/>
        <end position="81"/>
    </location>
</feature>
<sequence>MPDGQIGFRSSLRTRRSTRHNRHKDDDGMVDGEGDHRLQDLREDAEPTMDIQIPAIGRLQVPIEPTSGGAESRKHETDLRTRRFSSVGTRKMSNFARKRSRSQSLTPPLEAVSRHETESAKEPPKPRKSKFSTADISTGLQNMFARMGSQRKRSPIPKIVESDSDESDEIEYMNLGYFGKRKQSKAPFGKKSLGQEFMPPPELREDSLVPGEDSELARLSRKFLFVGKDYENWIFRDVDELKRPAEDRINRNEVPRMPWHDVGCVVTGSIVSDFSRHFIQRWNATRVGSQPSPI</sequence>
<evidence type="ECO:0000256" key="3">
    <source>
        <dbReference type="ARBA" id="ARBA00023098"/>
    </source>
</evidence>
<organism evidence="7">
    <name type="scientific">Rodentolepis nana</name>
    <name type="common">Dwarf tapeworm</name>
    <name type="synonym">Hymenolepis nana</name>
    <dbReference type="NCBI Taxonomy" id="102285"/>
    <lineage>
        <taxon>Eukaryota</taxon>
        <taxon>Metazoa</taxon>
        <taxon>Spiralia</taxon>
        <taxon>Lophotrochozoa</taxon>
        <taxon>Platyhelminthes</taxon>
        <taxon>Cestoda</taxon>
        <taxon>Eucestoda</taxon>
        <taxon>Cyclophyllidea</taxon>
        <taxon>Hymenolepididae</taxon>
        <taxon>Rodentolepis</taxon>
    </lineage>
</organism>
<dbReference type="PANTHER" id="PTHR18896:SF76">
    <property type="entry name" value="PHOSPHOLIPASE"/>
    <property type="match status" value="1"/>
</dbReference>
<dbReference type="GO" id="GO:0004630">
    <property type="term" value="F:phospholipase D activity"/>
    <property type="evidence" value="ECO:0007669"/>
    <property type="project" value="UniProtKB-EC"/>
</dbReference>
<dbReference type="Gene3D" id="3.30.870.10">
    <property type="entry name" value="Endonuclease Chain A"/>
    <property type="match status" value="1"/>
</dbReference>
<dbReference type="GO" id="GO:0060627">
    <property type="term" value="P:regulation of vesicle-mediated transport"/>
    <property type="evidence" value="ECO:0007669"/>
    <property type="project" value="TreeGrafter"/>
</dbReference>
<comment type="catalytic activity">
    <reaction evidence="1">
        <text>a 1,2-diacyl-sn-glycero-3-phosphocholine + H2O = a 1,2-diacyl-sn-glycero-3-phosphate + choline + H(+)</text>
        <dbReference type="Rhea" id="RHEA:14445"/>
        <dbReference type="ChEBI" id="CHEBI:15354"/>
        <dbReference type="ChEBI" id="CHEBI:15377"/>
        <dbReference type="ChEBI" id="CHEBI:15378"/>
        <dbReference type="ChEBI" id="CHEBI:57643"/>
        <dbReference type="ChEBI" id="CHEBI:58608"/>
        <dbReference type="EC" id="3.1.4.4"/>
    </reaction>
</comment>
<evidence type="ECO:0000256" key="1">
    <source>
        <dbReference type="ARBA" id="ARBA00000798"/>
    </source>
</evidence>
<dbReference type="WBParaSite" id="HNAJ_0000457001-mRNA-1">
    <property type="protein sequence ID" value="HNAJ_0000457001-mRNA-1"/>
    <property type="gene ID" value="HNAJ_0000457001"/>
</dbReference>
<dbReference type="GO" id="GO:0009395">
    <property type="term" value="P:phospholipid catabolic process"/>
    <property type="evidence" value="ECO:0007669"/>
    <property type="project" value="TreeGrafter"/>
</dbReference>
<evidence type="ECO:0000313" key="6">
    <source>
        <dbReference type="Proteomes" id="UP000278807"/>
    </source>
</evidence>
<reference evidence="7" key="1">
    <citation type="submission" date="2017-02" db="UniProtKB">
        <authorList>
            <consortium name="WormBaseParasite"/>
        </authorList>
    </citation>
    <scope>IDENTIFICATION</scope>
</reference>
<evidence type="ECO:0000256" key="2">
    <source>
        <dbReference type="ARBA" id="ARBA00022737"/>
    </source>
</evidence>
<dbReference type="PANTHER" id="PTHR18896">
    <property type="entry name" value="PHOSPHOLIPASE D"/>
    <property type="match status" value="1"/>
</dbReference>
<dbReference type="STRING" id="102285.A0A0R3TBY1"/>
<feature type="compositionally biased region" description="Basic residues" evidence="4">
    <location>
        <begin position="12"/>
        <end position="22"/>
    </location>
</feature>
<feature type="region of interest" description="Disordered" evidence="4">
    <location>
        <begin position="54"/>
        <end position="134"/>
    </location>
</feature>
<dbReference type="AlphaFoldDB" id="A0A0R3TBY1"/>
<evidence type="ECO:0000313" key="7">
    <source>
        <dbReference type="WBParaSite" id="HNAJ_0000457001-mRNA-1"/>
    </source>
</evidence>
<keyword evidence="2" id="KW-0677">Repeat</keyword>
<dbReference type="OrthoDB" id="9829014at2759"/>
<feature type="compositionally biased region" description="Basic and acidic residues" evidence="4">
    <location>
        <begin position="23"/>
        <end position="37"/>
    </location>
</feature>
<feature type="region of interest" description="Disordered" evidence="4">
    <location>
        <begin position="1"/>
        <end position="37"/>
    </location>
</feature>
<dbReference type="InterPro" id="IPR015679">
    <property type="entry name" value="PLipase_D_fam"/>
</dbReference>
<keyword evidence="6" id="KW-1185">Reference proteome</keyword>
<dbReference type="SUPFAM" id="SSF56024">
    <property type="entry name" value="Phospholipase D/nuclease"/>
    <property type="match status" value="1"/>
</dbReference>
<protein>
    <submittedName>
        <fullName evidence="7">Phospholipase D</fullName>
    </submittedName>
</protein>
<evidence type="ECO:0000313" key="5">
    <source>
        <dbReference type="EMBL" id="VDO00428.1"/>
    </source>
</evidence>
<proteinExistence type="predicted"/>
<name>A0A0R3TBY1_RODNA</name>
<evidence type="ECO:0000256" key="4">
    <source>
        <dbReference type="SAM" id="MobiDB-lite"/>
    </source>
</evidence>
<reference evidence="5 6" key="2">
    <citation type="submission" date="2018-11" db="EMBL/GenBank/DDBJ databases">
        <authorList>
            <consortium name="Pathogen Informatics"/>
        </authorList>
    </citation>
    <scope>NUCLEOTIDE SEQUENCE [LARGE SCALE GENOMIC DNA]</scope>
</reference>